<dbReference type="Proteomes" id="UP000549394">
    <property type="component" value="Unassembled WGS sequence"/>
</dbReference>
<dbReference type="SUPFAM" id="SSF48403">
    <property type="entry name" value="Ankyrin repeat"/>
    <property type="match status" value="1"/>
</dbReference>
<sequence length="410" mass="48078">MDDTTKKFWSFIKENKIEDLKKFLKRNLNFDINKRDEEGRTALLYSCQHQITEITKILLENKNFTADRNAEDKSGNRPIWFAVLNNDLETLSALFQGKGKRNKCECNYLDRRYGYSPFYKALINENIEMCKALVYYGADVNLRSIALKDEGESPLIRTVKNPNIHLVQLLLNSLVKINATAENGWTALHFAVWLRRYEFCQMLLEHGADKYAKTNSNMTPLSLAIKSGDAESVRLLCDYGTNGDKKFHWNETPLQMCLNLGEESCAMTLVRYGSKLNITVKEVAEKCLFILFRFLLDIKPTYQNEEWLRENILDWPLALHRRQTVQDFIKQICKNPRPLKILVRAKIFKTLGRFAYLKINHLQIDNQLKDYLAFNSYFPNEIYQRKKFLDENLPPIEVHSDESDTEFYDF</sequence>
<dbReference type="Pfam" id="PF12796">
    <property type="entry name" value="Ank_2"/>
    <property type="match status" value="3"/>
</dbReference>
<accession>A0A7I8V5C5</accession>
<dbReference type="PROSITE" id="PS50297">
    <property type="entry name" value="ANK_REP_REGION"/>
    <property type="match status" value="3"/>
</dbReference>
<keyword evidence="1" id="KW-0677">Repeat</keyword>
<gene>
    <name evidence="4" type="ORF">DGYR_LOCUS753</name>
</gene>
<proteinExistence type="predicted"/>
<protein>
    <submittedName>
        <fullName evidence="4">DgyrCDS772</fullName>
    </submittedName>
</protein>
<dbReference type="EMBL" id="CAJFCJ010000001">
    <property type="protein sequence ID" value="CAD5111461.1"/>
    <property type="molecule type" value="Genomic_DNA"/>
</dbReference>
<dbReference type="PROSITE" id="PS50088">
    <property type="entry name" value="ANK_REPEAT"/>
    <property type="match status" value="3"/>
</dbReference>
<keyword evidence="2 3" id="KW-0040">ANK repeat</keyword>
<dbReference type="SMART" id="SM00248">
    <property type="entry name" value="ANK"/>
    <property type="match status" value="7"/>
</dbReference>
<evidence type="ECO:0000313" key="5">
    <source>
        <dbReference type="Proteomes" id="UP000549394"/>
    </source>
</evidence>
<evidence type="ECO:0000256" key="2">
    <source>
        <dbReference type="ARBA" id="ARBA00023043"/>
    </source>
</evidence>
<dbReference type="AlphaFoldDB" id="A0A7I8V5C5"/>
<name>A0A7I8V5C5_9ANNE</name>
<dbReference type="PANTHER" id="PTHR24126">
    <property type="entry name" value="ANKYRIN REPEAT, PH AND SEC7 DOMAIN CONTAINING PROTEIN SECG-RELATED"/>
    <property type="match status" value="1"/>
</dbReference>
<dbReference type="OrthoDB" id="194358at2759"/>
<evidence type="ECO:0000256" key="1">
    <source>
        <dbReference type="ARBA" id="ARBA00022737"/>
    </source>
</evidence>
<dbReference type="Gene3D" id="1.25.40.20">
    <property type="entry name" value="Ankyrin repeat-containing domain"/>
    <property type="match status" value="2"/>
</dbReference>
<organism evidence="4 5">
    <name type="scientific">Dimorphilus gyrociliatus</name>
    <dbReference type="NCBI Taxonomy" id="2664684"/>
    <lineage>
        <taxon>Eukaryota</taxon>
        <taxon>Metazoa</taxon>
        <taxon>Spiralia</taxon>
        <taxon>Lophotrochozoa</taxon>
        <taxon>Annelida</taxon>
        <taxon>Polychaeta</taxon>
        <taxon>Polychaeta incertae sedis</taxon>
        <taxon>Dinophilidae</taxon>
        <taxon>Dimorphilus</taxon>
    </lineage>
</organism>
<dbReference type="InterPro" id="IPR036770">
    <property type="entry name" value="Ankyrin_rpt-contain_sf"/>
</dbReference>
<reference evidence="4 5" key="1">
    <citation type="submission" date="2020-08" db="EMBL/GenBank/DDBJ databases">
        <authorList>
            <person name="Hejnol A."/>
        </authorList>
    </citation>
    <scope>NUCLEOTIDE SEQUENCE [LARGE SCALE GENOMIC DNA]</scope>
</reference>
<keyword evidence="5" id="KW-1185">Reference proteome</keyword>
<feature type="repeat" description="ANK" evidence="3">
    <location>
        <begin position="216"/>
        <end position="248"/>
    </location>
</feature>
<evidence type="ECO:0000256" key="3">
    <source>
        <dbReference type="PROSITE-ProRule" id="PRU00023"/>
    </source>
</evidence>
<comment type="caution">
    <text evidence="4">The sequence shown here is derived from an EMBL/GenBank/DDBJ whole genome shotgun (WGS) entry which is preliminary data.</text>
</comment>
<feature type="repeat" description="ANK" evidence="3">
    <location>
        <begin position="183"/>
        <end position="215"/>
    </location>
</feature>
<feature type="repeat" description="ANK" evidence="3">
    <location>
        <begin position="113"/>
        <end position="145"/>
    </location>
</feature>
<dbReference type="InterPro" id="IPR002110">
    <property type="entry name" value="Ankyrin_rpt"/>
</dbReference>
<evidence type="ECO:0000313" key="4">
    <source>
        <dbReference type="EMBL" id="CAD5111461.1"/>
    </source>
</evidence>
<dbReference type="Pfam" id="PF00023">
    <property type="entry name" value="Ank"/>
    <property type="match status" value="1"/>
</dbReference>